<feature type="region of interest" description="Disordered" evidence="1">
    <location>
        <begin position="642"/>
        <end position="672"/>
    </location>
</feature>
<gene>
    <name evidence="3" type="ORF">IFR04_002678</name>
</gene>
<evidence type="ECO:0000313" key="3">
    <source>
        <dbReference type="EMBL" id="KAG4424124.1"/>
    </source>
</evidence>
<feature type="domain" description="Fibronectin type-III" evidence="2">
    <location>
        <begin position="212"/>
        <end position="304"/>
    </location>
</feature>
<feature type="compositionally biased region" description="Polar residues" evidence="1">
    <location>
        <begin position="1236"/>
        <end position="1246"/>
    </location>
</feature>
<comment type="caution">
    <text evidence="3">The sequence shown here is derived from an EMBL/GenBank/DDBJ whole genome shotgun (WGS) entry which is preliminary data.</text>
</comment>
<feature type="compositionally biased region" description="Polar residues" evidence="1">
    <location>
        <begin position="1152"/>
        <end position="1164"/>
    </location>
</feature>
<reference evidence="3" key="1">
    <citation type="submission" date="2021-02" db="EMBL/GenBank/DDBJ databases">
        <title>Genome sequence Cadophora malorum strain M34.</title>
        <authorList>
            <person name="Stefanovic E."/>
            <person name="Vu D."/>
            <person name="Scully C."/>
            <person name="Dijksterhuis J."/>
            <person name="Roader J."/>
            <person name="Houbraken J."/>
        </authorList>
    </citation>
    <scope>NUCLEOTIDE SEQUENCE</scope>
    <source>
        <strain evidence="3">M34</strain>
    </source>
</reference>
<feature type="compositionally biased region" description="Polar residues" evidence="1">
    <location>
        <begin position="1009"/>
        <end position="1033"/>
    </location>
</feature>
<dbReference type="PROSITE" id="PS50853">
    <property type="entry name" value="FN3"/>
    <property type="match status" value="1"/>
</dbReference>
<feature type="compositionally biased region" description="Basic and acidic residues" evidence="1">
    <location>
        <begin position="480"/>
        <end position="504"/>
    </location>
</feature>
<keyword evidence="4" id="KW-1185">Reference proteome</keyword>
<feature type="region of interest" description="Disordered" evidence="1">
    <location>
        <begin position="914"/>
        <end position="996"/>
    </location>
</feature>
<feature type="region of interest" description="Disordered" evidence="1">
    <location>
        <begin position="302"/>
        <end position="333"/>
    </location>
</feature>
<feature type="compositionally biased region" description="Basic and acidic residues" evidence="1">
    <location>
        <begin position="1277"/>
        <end position="1288"/>
    </location>
</feature>
<dbReference type="EMBL" id="JAFJYH010000024">
    <property type="protein sequence ID" value="KAG4424124.1"/>
    <property type="molecule type" value="Genomic_DNA"/>
</dbReference>
<dbReference type="InterPro" id="IPR003961">
    <property type="entry name" value="FN3_dom"/>
</dbReference>
<feature type="compositionally biased region" description="Low complexity" evidence="1">
    <location>
        <begin position="788"/>
        <end position="802"/>
    </location>
</feature>
<evidence type="ECO:0000313" key="4">
    <source>
        <dbReference type="Proteomes" id="UP000664132"/>
    </source>
</evidence>
<feature type="compositionally biased region" description="Low complexity" evidence="1">
    <location>
        <begin position="923"/>
        <end position="934"/>
    </location>
</feature>
<feature type="region of interest" description="Disordered" evidence="1">
    <location>
        <begin position="355"/>
        <end position="504"/>
    </location>
</feature>
<feature type="region of interest" description="Disordered" evidence="1">
    <location>
        <begin position="778"/>
        <end position="802"/>
    </location>
</feature>
<feature type="region of interest" description="Disordered" evidence="1">
    <location>
        <begin position="564"/>
        <end position="591"/>
    </location>
</feature>
<proteinExistence type="predicted"/>
<name>A0A8H7WFV3_9HELO</name>
<dbReference type="SUPFAM" id="SSF49265">
    <property type="entry name" value="Fibronectin type III"/>
    <property type="match status" value="1"/>
</dbReference>
<sequence>MYFVKDVVLFPSARSATAWLPFPSLGTPAVAIAGWCLSADFLLGSVGYQHPSSPIGSATPPGTPPQLGHAKMPHTALRPEDVRASAIAAQELREQHQQQESDPKQNQQSHNHISTISAISVPSLILIALFIRQAFDTSTLQRTLELFFRQYCMNATTFYCGLIDWVFGHVHLIMLILQSTATFSAFAWLLYRAYRTLRTPVSNLIDTLGVEVPDPPEVTLAGLKSNTCTIHWNKPGPGTHKAVAKYLIQVNGVNVGESLRSETVIEVTGLKPGHFYNVRVIAVGANHFQAGSKVLRLSTLCKDGRPQQGHSGPPSTQDGDEQDSDGDSETQAGRGHGVEIQAATLPESAQISIARENSGGHSGGGSQAGQRRNTGGRKHSPSTAAADQAARERAIANASDGDESMQQLTEKFERYREQTENTQADIVKETEEYKISLSELSKERDVKKQEVKDKEEQSEKLKKEVNNSERLNRLAQNKKSQREKVLRDKKAERQKMRDDMARWKKEIETMKSERETWRAEKEKLAKSKEDELSCIQKQAAEQQLTLESLENEIHVRGRQILELEDERNKLPGSENDEESQARDAADKKEEAEWQAKERALVSRLNSSSQRLRDIEIMITQQQAHLAALEAAHRAAQPLMYHGNSSGVDFDPTGGQGKAKPRRTRNRKSRTNTISSPISAYPIVDSHFPSASVYNNLSNAASPSFAPPPYMQMNNDTGMVIEADHMSGMSDDEIRMFTAGAPLSPTATSLLPSNIFADDDHDDNEGHAPIFGPAIYGNIGESFDKDPQSPDSSSRSASLISSPHNSSHNLALYGVASHDYVKDSERRSIKSPLSGFGTIGSPTTEAPATKGGLMNLFTLPRARGKAIQEDGPALGSLKHGQSQSFPRSTEEPESLNPKHRRISFSTASWGFFKGSPATESSAQGNAPAPARNAGARNRRGFPIFSNSVDEPNHRSERDPSSPRPLSIASSDLPRPSTDSAPFGWTIPSQDTISRGSPLGANWSVHHVAPQTWSRNPSRRPSIQHGSSSALTTGIASDDDEFLPSSESFAGQASPPPVGVIGTRPVSSHKPPTPKLNPAAPAFSQRFGLPFTSKVDKGKGKAKTENAPTSPDNPPPHDGTNLSSPAASRKSRDAHSIRTQNSMAESHESLDRAASNTTSEFPSGSSAKEKDGNALGRLLRKGSSSKFSIASFRSKENGLFSGKKGVSSTPNSERGLGEHRDSSMDEFGEDAVLGRSVDSVTSSPMIGSTGSGEWKGKEKEAGTPKESRMNWFGLKKGKGRESSEIERSEAETTGNEAQS</sequence>
<protein>
    <recommendedName>
        <fullName evidence="2">Fibronectin type-III domain-containing protein</fullName>
    </recommendedName>
</protein>
<evidence type="ECO:0000256" key="1">
    <source>
        <dbReference type="SAM" id="MobiDB-lite"/>
    </source>
</evidence>
<dbReference type="Pfam" id="PF00041">
    <property type="entry name" value="fn3"/>
    <property type="match status" value="1"/>
</dbReference>
<feature type="compositionally biased region" description="Basic and acidic residues" evidence="1">
    <location>
        <begin position="579"/>
        <end position="591"/>
    </location>
</feature>
<dbReference type="InterPro" id="IPR013783">
    <property type="entry name" value="Ig-like_fold"/>
</dbReference>
<feature type="compositionally biased region" description="Basic and acidic residues" evidence="1">
    <location>
        <begin position="410"/>
        <end position="419"/>
    </location>
</feature>
<dbReference type="PANTHER" id="PTHR34491">
    <property type="entry name" value="A-TYPE INCLUSION PROTEIN, PUTATIVE-RELATED"/>
    <property type="match status" value="1"/>
</dbReference>
<organism evidence="3 4">
    <name type="scientific">Cadophora malorum</name>
    <dbReference type="NCBI Taxonomy" id="108018"/>
    <lineage>
        <taxon>Eukaryota</taxon>
        <taxon>Fungi</taxon>
        <taxon>Dikarya</taxon>
        <taxon>Ascomycota</taxon>
        <taxon>Pezizomycotina</taxon>
        <taxon>Leotiomycetes</taxon>
        <taxon>Helotiales</taxon>
        <taxon>Ploettnerulaceae</taxon>
        <taxon>Cadophora</taxon>
    </lineage>
</organism>
<dbReference type="CDD" id="cd00063">
    <property type="entry name" value="FN3"/>
    <property type="match status" value="1"/>
</dbReference>
<feature type="compositionally biased region" description="Basic and acidic residues" evidence="1">
    <location>
        <begin position="949"/>
        <end position="959"/>
    </location>
</feature>
<feature type="compositionally biased region" description="Low complexity" evidence="1">
    <location>
        <begin position="1179"/>
        <end position="1190"/>
    </location>
</feature>
<feature type="compositionally biased region" description="Basic residues" evidence="1">
    <location>
        <begin position="658"/>
        <end position="669"/>
    </location>
</feature>
<feature type="compositionally biased region" description="Acidic residues" evidence="1">
    <location>
        <begin position="318"/>
        <end position="328"/>
    </location>
</feature>
<dbReference type="InterPro" id="IPR036116">
    <property type="entry name" value="FN3_sf"/>
</dbReference>
<dbReference type="PANTHER" id="PTHR34491:SF156">
    <property type="entry name" value="KINESIN MOTOR DOMAIN-CONTAINING PROTEIN"/>
    <property type="match status" value="1"/>
</dbReference>
<dbReference type="SMART" id="SM00060">
    <property type="entry name" value="FN3"/>
    <property type="match status" value="1"/>
</dbReference>
<dbReference type="Gene3D" id="2.60.40.10">
    <property type="entry name" value="Immunoglobulins"/>
    <property type="match status" value="1"/>
</dbReference>
<feature type="region of interest" description="Disordered" evidence="1">
    <location>
        <begin position="53"/>
        <end position="72"/>
    </location>
</feature>
<feature type="compositionally biased region" description="Basic and acidic residues" evidence="1">
    <location>
        <begin position="426"/>
        <end position="472"/>
    </location>
</feature>
<feature type="compositionally biased region" description="Basic and acidic residues" evidence="1">
    <location>
        <begin position="1252"/>
        <end position="1266"/>
    </location>
</feature>
<evidence type="ECO:0000259" key="2">
    <source>
        <dbReference type="PROSITE" id="PS50853"/>
    </source>
</evidence>
<dbReference type="OrthoDB" id="5572782at2759"/>
<feature type="region of interest" description="Disordered" evidence="1">
    <location>
        <begin position="1008"/>
        <end position="1297"/>
    </location>
</feature>
<dbReference type="Proteomes" id="UP000664132">
    <property type="component" value="Unassembled WGS sequence"/>
</dbReference>
<feature type="region of interest" description="Disordered" evidence="1">
    <location>
        <begin position="869"/>
        <end position="898"/>
    </location>
</feature>
<accession>A0A8H7WFV3</accession>
<feature type="compositionally biased region" description="Basic and acidic residues" evidence="1">
    <location>
        <begin position="1092"/>
        <end position="1102"/>
    </location>
</feature>